<gene>
    <name evidence="2" type="ORF">OL231_11605</name>
</gene>
<dbReference type="Pfam" id="PF14060">
    <property type="entry name" value="DUF4252"/>
    <property type="match status" value="1"/>
</dbReference>
<evidence type="ECO:0000256" key="1">
    <source>
        <dbReference type="SAM" id="SignalP"/>
    </source>
</evidence>
<dbReference type="RefSeq" id="WP_264860366.1">
    <property type="nucleotide sequence ID" value="NZ_CP110230.1"/>
</dbReference>
<proteinExistence type="predicted"/>
<accession>A0AA46W794</accession>
<keyword evidence="1" id="KW-0732">Signal</keyword>
<reference evidence="2" key="1">
    <citation type="submission" date="2022-10" db="EMBL/GenBank/DDBJ databases">
        <title>Complete genome sequence of Capnocytophaga ochracea KCOM 2812 isolated from actinomycosis lesion.</title>
        <authorList>
            <person name="Kook J.-K."/>
            <person name="Park S.-N."/>
            <person name="Lim Y.K."/>
        </authorList>
    </citation>
    <scope>NUCLEOTIDE SEQUENCE</scope>
    <source>
        <strain evidence="2">KCOM 28121</strain>
    </source>
</reference>
<name>A0AA46W794_CAPOC</name>
<evidence type="ECO:0000313" key="2">
    <source>
        <dbReference type="EMBL" id="UZD40799.1"/>
    </source>
</evidence>
<feature type="signal peptide" evidence="1">
    <location>
        <begin position="1"/>
        <end position="20"/>
    </location>
</feature>
<evidence type="ECO:0000313" key="3">
    <source>
        <dbReference type="Proteomes" id="UP001163262"/>
    </source>
</evidence>
<feature type="chain" id="PRO_5041285423" evidence="1">
    <location>
        <begin position="21"/>
        <end position="176"/>
    </location>
</feature>
<dbReference type="Proteomes" id="UP001163262">
    <property type="component" value="Chromosome"/>
</dbReference>
<dbReference type="InterPro" id="IPR025348">
    <property type="entry name" value="DUF4252"/>
</dbReference>
<sequence length="176" mass="19802">MKIKKILMLSAFWVTIAVNGQTAFEKLETNKDISTVVVSQKMFQMLSKIDSKDAEAKEFMEVANKLKGMKIFTTESKTAAGLMKTEAQQYLKTAGLSELMRVKDKAQNVKFYTKEGKDATHVSELLMLVEPTETSKQTIVLSLTGDIDLNKISVLTKNMNLPQEVKEIKYQENGKI</sequence>
<protein>
    <submittedName>
        <fullName evidence="2">DUF4252 domain-containing protein</fullName>
    </submittedName>
</protein>
<organism evidence="2 3">
    <name type="scientific">Capnocytophaga ochracea</name>
    <dbReference type="NCBI Taxonomy" id="1018"/>
    <lineage>
        <taxon>Bacteria</taxon>
        <taxon>Pseudomonadati</taxon>
        <taxon>Bacteroidota</taxon>
        <taxon>Flavobacteriia</taxon>
        <taxon>Flavobacteriales</taxon>
        <taxon>Flavobacteriaceae</taxon>
        <taxon>Capnocytophaga</taxon>
    </lineage>
</organism>
<dbReference type="AlphaFoldDB" id="A0AA46W794"/>
<dbReference type="EMBL" id="CP110230">
    <property type="protein sequence ID" value="UZD40799.1"/>
    <property type="molecule type" value="Genomic_DNA"/>
</dbReference>